<dbReference type="AlphaFoldDB" id="A0AAN8K5A3"/>
<accession>A0AAN8K5A3</accession>
<gene>
    <name evidence="3" type="ORF">SNE40_005812</name>
</gene>
<dbReference type="InterPro" id="IPR011129">
    <property type="entry name" value="CSD"/>
</dbReference>
<dbReference type="GO" id="GO:0003730">
    <property type="term" value="F:mRNA 3'-UTR binding"/>
    <property type="evidence" value="ECO:0007669"/>
    <property type="project" value="TreeGrafter"/>
</dbReference>
<dbReference type="SMART" id="SM00357">
    <property type="entry name" value="CSP"/>
    <property type="match status" value="1"/>
</dbReference>
<evidence type="ECO:0000313" key="3">
    <source>
        <dbReference type="EMBL" id="KAK6187882.1"/>
    </source>
</evidence>
<dbReference type="SUPFAM" id="SSF50249">
    <property type="entry name" value="Nucleic acid-binding proteins"/>
    <property type="match status" value="1"/>
</dbReference>
<evidence type="ECO:0000313" key="4">
    <source>
        <dbReference type="Proteomes" id="UP001347796"/>
    </source>
</evidence>
<dbReference type="InterPro" id="IPR052069">
    <property type="entry name" value="Ca-reg_mRNA-binding_domain"/>
</dbReference>
<dbReference type="Gene3D" id="2.40.50.140">
    <property type="entry name" value="Nucleic acid-binding proteins"/>
    <property type="match status" value="1"/>
</dbReference>
<reference evidence="3 4" key="1">
    <citation type="submission" date="2024-01" db="EMBL/GenBank/DDBJ databases">
        <title>The genome of the rayed Mediterranean limpet Patella caerulea (Linnaeus, 1758).</title>
        <authorList>
            <person name="Anh-Thu Weber A."/>
            <person name="Halstead-Nussloch G."/>
        </authorList>
    </citation>
    <scope>NUCLEOTIDE SEQUENCE [LARGE SCALE GENOMIC DNA]</scope>
    <source>
        <strain evidence="3">AATW-2023a</strain>
        <tissue evidence="3">Whole specimen</tissue>
    </source>
</reference>
<dbReference type="PANTHER" id="PTHR12962:SF1">
    <property type="entry name" value="COLD SHOCK DOMAIN-CONTAINING PROTEIN CG9705"/>
    <property type="match status" value="1"/>
</dbReference>
<dbReference type="GO" id="GO:0005737">
    <property type="term" value="C:cytoplasm"/>
    <property type="evidence" value="ECO:0007669"/>
    <property type="project" value="TreeGrafter"/>
</dbReference>
<dbReference type="PROSITE" id="PS51857">
    <property type="entry name" value="CSD_2"/>
    <property type="match status" value="1"/>
</dbReference>
<dbReference type="InterPro" id="IPR002059">
    <property type="entry name" value="CSP_DNA-bd"/>
</dbReference>
<protein>
    <recommendedName>
        <fullName evidence="2">CSD domain-containing protein</fullName>
    </recommendedName>
</protein>
<dbReference type="InterPro" id="IPR012340">
    <property type="entry name" value="NA-bd_OB-fold"/>
</dbReference>
<feature type="domain" description="CSD" evidence="2">
    <location>
        <begin position="54"/>
        <end position="124"/>
    </location>
</feature>
<evidence type="ECO:0000256" key="1">
    <source>
        <dbReference type="ARBA" id="ARBA00022553"/>
    </source>
</evidence>
<proteinExistence type="predicted"/>
<keyword evidence="4" id="KW-1185">Reference proteome</keyword>
<dbReference type="Pfam" id="PF00313">
    <property type="entry name" value="CSD"/>
    <property type="match status" value="1"/>
</dbReference>
<dbReference type="Proteomes" id="UP001347796">
    <property type="component" value="Unassembled WGS sequence"/>
</dbReference>
<dbReference type="FunFam" id="2.40.50.140:FF:000086">
    <property type="entry name" value="Cold shock domain-containing protein C2"/>
    <property type="match status" value="1"/>
</dbReference>
<comment type="caution">
    <text evidence="3">The sequence shown here is derived from an EMBL/GenBank/DDBJ whole genome shotgun (WGS) entry which is preliminary data.</text>
</comment>
<keyword evidence="1" id="KW-0597">Phosphoprotein</keyword>
<evidence type="ECO:0000259" key="2">
    <source>
        <dbReference type="PROSITE" id="PS51857"/>
    </source>
</evidence>
<name>A0AAN8K5A3_PATCE</name>
<sequence length="145" mass="15859">MSEAKDIPIPSPQAINNAVLAGSPIVNKFLIPSPIPHRRNRTYSASEAALAGPTKSGLVKSFCRQKGHGFITPLAANEGDQEELFFHISDIDGEYVPKPGDHVSYKTCLIPPKKEKYQAVHVQITDLMKGVSHEKWDSPVSSPDK</sequence>
<dbReference type="PANTHER" id="PTHR12962">
    <property type="entry name" value="CALCIUM-REGULATED HEAT STABLE PROTEIN CRHSP-24-RELATED"/>
    <property type="match status" value="1"/>
</dbReference>
<organism evidence="3 4">
    <name type="scientific">Patella caerulea</name>
    <name type="common">Rayed Mediterranean limpet</name>
    <dbReference type="NCBI Taxonomy" id="87958"/>
    <lineage>
        <taxon>Eukaryota</taxon>
        <taxon>Metazoa</taxon>
        <taxon>Spiralia</taxon>
        <taxon>Lophotrochozoa</taxon>
        <taxon>Mollusca</taxon>
        <taxon>Gastropoda</taxon>
        <taxon>Patellogastropoda</taxon>
        <taxon>Patelloidea</taxon>
        <taxon>Patellidae</taxon>
        <taxon>Patella</taxon>
    </lineage>
</organism>
<dbReference type="EMBL" id="JAZGQO010000004">
    <property type="protein sequence ID" value="KAK6187882.1"/>
    <property type="molecule type" value="Genomic_DNA"/>
</dbReference>
<dbReference type="GO" id="GO:0043488">
    <property type="term" value="P:regulation of mRNA stability"/>
    <property type="evidence" value="ECO:0007669"/>
    <property type="project" value="TreeGrafter"/>
</dbReference>